<accession>A0A0D2B6B6</accession>
<dbReference type="PANTHER" id="PTHR22642:SF20">
    <property type="entry name" value="AMIDOHYDROLASE 3 DOMAIN-CONTAINING PROTEIN"/>
    <property type="match status" value="1"/>
</dbReference>
<evidence type="ECO:0000259" key="1">
    <source>
        <dbReference type="Pfam" id="PF07969"/>
    </source>
</evidence>
<evidence type="ECO:0000313" key="3">
    <source>
        <dbReference type="Proteomes" id="UP000053259"/>
    </source>
</evidence>
<name>A0A0D2B6B6_9PEZI</name>
<dbReference type="InterPro" id="IPR033932">
    <property type="entry name" value="YtcJ-like"/>
</dbReference>
<dbReference type="HOGENOM" id="CLU_009942_5_0_1"/>
<dbReference type="InParanoid" id="A0A0D2B6B6"/>
<keyword evidence="3" id="KW-1185">Reference proteome</keyword>
<dbReference type="RefSeq" id="XP_016216648.1">
    <property type="nucleotide sequence ID" value="XM_016355512.1"/>
</dbReference>
<dbReference type="SUPFAM" id="SSF51338">
    <property type="entry name" value="Composite domain of metallo-dependent hydrolases"/>
    <property type="match status" value="1"/>
</dbReference>
<dbReference type="EMBL" id="KN847534">
    <property type="protein sequence ID" value="KIW06779.1"/>
    <property type="molecule type" value="Genomic_DNA"/>
</dbReference>
<dbReference type="Gene3D" id="3.10.310.70">
    <property type="match status" value="1"/>
</dbReference>
<dbReference type="InterPro" id="IPR011059">
    <property type="entry name" value="Metal-dep_hydrolase_composite"/>
</dbReference>
<proteinExistence type="predicted"/>
<dbReference type="InterPro" id="IPR013108">
    <property type="entry name" value="Amidohydro_3"/>
</dbReference>
<dbReference type="VEuPathDB" id="FungiDB:PV09_02463"/>
<reference evidence="2 3" key="1">
    <citation type="submission" date="2015-01" db="EMBL/GenBank/DDBJ databases">
        <title>The Genome Sequence of Ochroconis gallopava CBS43764.</title>
        <authorList>
            <consortium name="The Broad Institute Genomics Platform"/>
            <person name="Cuomo C."/>
            <person name="de Hoog S."/>
            <person name="Gorbushina A."/>
            <person name="Stielow B."/>
            <person name="Teixiera M."/>
            <person name="Abouelleil A."/>
            <person name="Chapman S.B."/>
            <person name="Priest M."/>
            <person name="Young S.K."/>
            <person name="Wortman J."/>
            <person name="Nusbaum C."/>
            <person name="Birren B."/>
        </authorList>
    </citation>
    <scope>NUCLEOTIDE SEQUENCE [LARGE SCALE GENOMIC DNA]</scope>
    <source>
        <strain evidence="2 3">CBS 43764</strain>
    </source>
</reference>
<evidence type="ECO:0000313" key="2">
    <source>
        <dbReference type="EMBL" id="KIW06779.1"/>
    </source>
</evidence>
<dbReference type="STRING" id="253628.A0A0D2B6B6"/>
<sequence>MSMAMQASTTLFTNGRVFNAARQKGEPSFYDWMLVEDGIIKDIGHDSDARLNDIKQNVSQYHDLSAKTILPGFIDGHLHLLLLGQSLQKLDLWGCQNFADIRGRIKEYAAKHPNLPRIMCGGWMNFMTNGEAKASMLDDLDERPIFIDSRDLHSVWCNTAALKEMDVDSMVVPPGGLVERDEQGKPSGLIGEACVLTHVWPHLARVASMEEKTAALKAAIDVYTRAGYTGLTDMAMDINAWDAIMTLFKKQPETPMRISAYWFIAPTDDITEAFIELEKAIQMTKEFDTSKSPNARILGIKLILDGVIDACRAAVSQPYSSNGGLPEPLWKPEVVEAIVKKADEAGIQCAIHAIGDLAISIAINAIEKYGTPGRRHRIEHLELSSPEDAKRLGKLGIIASIQPVHSDPAILRAWSHILGPERLKRAFAYKEFHDHGAPLAIGTDTPTAPHLPFPNLYVATTRKSAKEPEKNDEPVNPNFALGIYDAIAGATAGVAYSTFADDRLGTLRPGQLADFVVVDMDFENPDTLVNTRVEQTWFGGRKVFG</sequence>
<dbReference type="Gene3D" id="3.20.20.140">
    <property type="entry name" value="Metal-dependent hydrolases"/>
    <property type="match status" value="1"/>
</dbReference>
<organism evidence="2 3">
    <name type="scientific">Verruconis gallopava</name>
    <dbReference type="NCBI Taxonomy" id="253628"/>
    <lineage>
        <taxon>Eukaryota</taxon>
        <taxon>Fungi</taxon>
        <taxon>Dikarya</taxon>
        <taxon>Ascomycota</taxon>
        <taxon>Pezizomycotina</taxon>
        <taxon>Dothideomycetes</taxon>
        <taxon>Pleosporomycetidae</taxon>
        <taxon>Venturiales</taxon>
        <taxon>Sympoventuriaceae</taxon>
        <taxon>Verruconis</taxon>
    </lineage>
</organism>
<dbReference type="Gene3D" id="2.30.40.10">
    <property type="entry name" value="Urease, subunit C, domain 1"/>
    <property type="match status" value="1"/>
</dbReference>
<dbReference type="SUPFAM" id="SSF51556">
    <property type="entry name" value="Metallo-dependent hydrolases"/>
    <property type="match status" value="1"/>
</dbReference>
<dbReference type="GeneID" id="27310436"/>
<protein>
    <recommendedName>
        <fullName evidence="1">Amidohydrolase 3 domain-containing protein</fullName>
    </recommendedName>
</protein>
<dbReference type="Pfam" id="PF07969">
    <property type="entry name" value="Amidohydro_3"/>
    <property type="match status" value="1"/>
</dbReference>
<dbReference type="InterPro" id="IPR032466">
    <property type="entry name" value="Metal_Hydrolase"/>
</dbReference>
<gene>
    <name evidence="2" type="ORF">PV09_02463</name>
</gene>
<dbReference type="AlphaFoldDB" id="A0A0D2B6B6"/>
<dbReference type="OrthoDB" id="3501663at2759"/>
<dbReference type="GO" id="GO:0016810">
    <property type="term" value="F:hydrolase activity, acting on carbon-nitrogen (but not peptide) bonds"/>
    <property type="evidence" value="ECO:0007669"/>
    <property type="project" value="InterPro"/>
</dbReference>
<dbReference type="CDD" id="cd01300">
    <property type="entry name" value="YtcJ_like"/>
    <property type="match status" value="1"/>
</dbReference>
<feature type="domain" description="Amidohydrolase 3" evidence="1">
    <location>
        <begin position="63"/>
        <end position="544"/>
    </location>
</feature>
<dbReference type="PANTHER" id="PTHR22642">
    <property type="entry name" value="IMIDAZOLONEPROPIONASE"/>
    <property type="match status" value="1"/>
</dbReference>
<dbReference type="Proteomes" id="UP000053259">
    <property type="component" value="Unassembled WGS sequence"/>
</dbReference>